<dbReference type="GO" id="GO:0008061">
    <property type="term" value="F:chitin binding"/>
    <property type="evidence" value="ECO:0007669"/>
    <property type="project" value="InterPro"/>
</dbReference>
<dbReference type="PROSITE" id="PS50940">
    <property type="entry name" value="CHIT_BIND_II"/>
    <property type="match status" value="1"/>
</dbReference>
<gene>
    <name evidence="3" type="ORF">Fcan01_25003</name>
</gene>
<dbReference type="InterPro" id="IPR011043">
    <property type="entry name" value="Gal_Oxase/kelch_b-propeller"/>
</dbReference>
<reference evidence="3 4" key="1">
    <citation type="submission" date="2015-12" db="EMBL/GenBank/DDBJ databases">
        <title>The genome of Folsomia candida.</title>
        <authorList>
            <person name="Faddeeva A."/>
            <person name="Derks M.F."/>
            <person name="Anvar Y."/>
            <person name="Smit S."/>
            <person name="Van Straalen N."/>
            <person name="Roelofs D."/>
        </authorList>
    </citation>
    <scope>NUCLEOTIDE SEQUENCE [LARGE SCALE GENOMIC DNA]</scope>
    <source>
        <strain evidence="3 4">VU population</strain>
        <tissue evidence="3">Whole body</tissue>
    </source>
</reference>
<keyword evidence="1" id="KW-0732">Signal</keyword>
<dbReference type="SMART" id="SM00494">
    <property type="entry name" value="ChtBD2"/>
    <property type="match status" value="1"/>
</dbReference>
<evidence type="ECO:0000259" key="2">
    <source>
        <dbReference type="PROSITE" id="PS50940"/>
    </source>
</evidence>
<dbReference type="AlphaFoldDB" id="A0A226D5R3"/>
<dbReference type="InterPro" id="IPR015915">
    <property type="entry name" value="Kelch-typ_b-propeller"/>
</dbReference>
<dbReference type="InterPro" id="IPR036508">
    <property type="entry name" value="Chitin-bd_dom_sf"/>
</dbReference>
<sequence>MHFTTTFSKFSLLVVFALHLTSGQLLTVEYSSVTLPFPESSVRTFYSTGDKIYLLGGDFEMSSGIWSFSISSDTVEYVTAMPGRGSRGTVQSDTAGNIYYLGGGNIGTSNQVYKFDPTTNECTLVATLPLDVQDCVAIKYNETSDTVHIFGGDGQFIDILTFDLLQFNTTSQVDVLPVIVNQGTGVRVGNKAYIFSEGQVENTAVLELDLDILRMMAVGPANLPSITLFPSSVYDGRHVYLIGGYAPSNMTTPIDGLIQFDPVSFNNEFIPVANFPVEGASYFRVSPATVYVPDLNRIYFFGGSSFNYTTDEFKIHDEIFYIDLDPLTPTSRSTDDFGCEGRMDGLYPHPTNCGMYVACRNHEQIVFNCEPDRQFDPITKTCKFGTPCV</sequence>
<evidence type="ECO:0000256" key="1">
    <source>
        <dbReference type="SAM" id="SignalP"/>
    </source>
</evidence>
<dbReference type="EMBL" id="LNIX01000034">
    <property type="protein sequence ID" value="OXA40188.1"/>
    <property type="molecule type" value="Genomic_DNA"/>
</dbReference>
<dbReference type="Gene3D" id="2.120.10.80">
    <property type="entry name" value="Kelch-type beta propeller"/>
    <property type="match status" value="2"/>
</dbReference>
<keyword evidence="4" id="KW-1185">Reference proteome</keyword>
<name>A0A226D5R3_FOLCA</name>
<dbReference type="InterPro" id="IPR002557">
    <property type="entry name" value="Chitin-bd_dom"/>
</dbReference>
<organism evidence="3 4">
    <name type="scientific">Folsomia candida</name>
    <name type="common">Springtail</name>
    <dbReference type="NCBI Taxonomy" id="158441"/>
    <lineage>
        <taxon>Eukaryota</taxon>
        <taxon>Metazoa</taxon>
        <taxon>Ecdysozoa</taxon>
        <taxon>Arthropoda</taxon>
        <taxon>Hexapoda</taxon>
        <taxon>Collembola</taxon>
        <taxon>Entomobryomorpha</taxon>
        <taxon>Isotomoidea</taxon>
        <taxon>Isotomidae</taxon>
        <taxon>Proisotominae</taxon>
        <taxon>Folsomia</taxon>
    </lineage>
</organism>
<protein>
    <submittedName>
        <fullName evidence="3">Kelch-like protein 29</fullName>
    </submittedName>
</protein>
<comment type="caution">
    <text evidence="3">The sequence shown here is derived from an EMBL/GenBank/DDBJ whole genome shotgun (WGS) entry which is preliminary data.</text>
</comment>
<evidence type="ECO:0000313" key="4">
    <source>
        <dbReference type="Proteomes" id="UP000198287"/>
    </source>
</evidence>
<proteinExistence type="predicted"/>
<dbReference type="Proteomes" id="UP000198287">
    <property type="component" value="Unassembled WGS sequence"/>
</dbReference>
<dbReference type="OrthoDB" id="6020543at2759"/>
<dbReference type="GO" id="GO:0005576">
    <property type="term" value="C:extracellular region"/>
    <property type="evidence" value="ECO:0007669"/>
    <property type="project" value="InterPro"/>
</dbReference>
<evidence type="ECO:0000313" key="3">
    <source>
        <dbReference type="EMBL" id="OXA40188.1"/>
    </source>
</evidence>
<dbReference type="SUPFAM" id="SSF50965">
    <property type="entry name" value="Galactose oxidase, central domain"/>
    <property type="match status" value="1"/>
</dbReference>
<feature type="domain" description="Chitin-binding type-2" evidence="2">
    <location>
        <begin position="336"/>
        <end position="389"/>
    </location>
</feature>
<feature type="signal peptide" evidence="1">
    <location>
        <begin position="1"/>
        <end position="23"/>
    </location>
</feature>
<dbReference type="SUPFAM" id="SSF57625">
    <property type="entry name" value="Invertebrate chitin-binding proteins"/>
    <property type="match status" value="1"/>
</dbReference>
<feature type="chain" id="PRO_5012036470" evidence="1">
    <location>
        <begin position="24"/>
        <end position="389"/>
    </location>
</feature>
<dbReference type="Pfam" id="PF01607">
    <property type="entry name" value="CBM_14"/>
    <property type="match status" value="1"/>
</dbReference>
<accession>A0A226D5R3</accession>
<dbReference type="Gene3D" id="2.170.140.10">
    <property type="entry name" value="Chitin binding domain"/>
    <property type="match status" value="1"/>
</dbReference>